<sequence length="426" mass="45943">MIKRLLPVLILVIGVAGFLALRLTRPEPAEAVAQERSWRVESMVVAYGEHVPVLPLFGEVVSQGRVSLVAPMPARVAERPVQEGQGVAAGTLLVALDEADTLPPLRQAEAEVADIEAQIANERIRHDNDREALARERDIVANAQRQLERTRSLVERNLASPSDLDNASDTLARARLTVATREGAIAEHPARLQSLQARLARAEAVEQTARRDADRSRVEAPFDGVVTGIRVAPGDQVASGAVLLRLYPMDGLELHARVPQRYLAELGESLEQGEPLMAEAVEGVQRFRLQRLAGESEPGGTEAILMLEGSASGLRPGALQPVLLQRSVVAEALAVPFSALHGSDVLYRIDEESRLQRHTVIRLGETLGIDGERWALVKPVGLSAGDRIIVTHLPNAMQGLRVDVAPDDGMADESADTAPPPAEPQP</sequence>
<feature type="coiled-coil region" evidence="1">
    <location>
        <begin position="105"/>
        <end position="153"/>
    </location>
</feature>
<dbReference type="GO" id="GO:1990281">
    <property type="term" value="C:efflux pump complex"/>
    <property type="evidence" value="ECO:0007669"/>
    <property type="project" value="TreeGrafter"/>
</dbReference>
<reference evidence="3 4" key="1">
    <citation type="submission" date="2018-07" db="EMBL/GenBank/DDBJ databases">
        <title>Halomonas montanilacus sp. nov., isolated from Lake Pengyan on Tibetan Plateau.</title>
        <authorList>
            <person name="Lu H."/>
            <person name="Xing P."/>
            <person name="Wu Q."/>
        </authorList>
    </citation>
    <scope>NUCLEOTIDE SEQUENCE [LARGE SCALE GENOMIC DNA]</scope>
    <source>
        <strain evidence="3 4">PYC7W</strain>
    </source>
</reference>
<comment type="caution">
    <text evidence="3">The sequence shown here is derived from an EMBL/GenBank/DDBJ whole genome shotgun (WGS) entry which is preliminary data.</text>
</comment>
<dbReference type="PANTHER" id="PTHR30469">
    <property type="entry name" value="MULTIDRUG RESISTANCE PROTEIN MDTA"/>
    <property type="match status" value="1"/>
</dbReference>
<gene>
    <name evidence="3" type="ORF">DU505_01930</name>
</gene>
<evidence type="ECO:0000313" key="3">
    <source>
        <dbReference type="EMBL" id="RCV91848.1"/>
    </source>
</evidence>
<evidence type="ECO:0000256" key="2">
    <source>
        <dbReference type="SAM" id="MobiDB-lite"/>
    </source>
</evidence>
<organism evidence="3 4">
    <name type="scientific">Billgrantia montanilacus</name>
    <dbReference type="NCBI Taxonomy" id="2282305"/>
    <lineage>
        <taxon>Bacteria</taxon>
        <taxon>Pseudomonadati</taxon>
        <taxon>Pseudomonadota</taxon>
        <taxon>Gammaproteobacteria</taxon>
        <taxon>Oceanospirillales</taxon>
        <taxon>Halomonadaceae</taxon>
        <taxon>Billgrantia</taxon>
    </lineage>
</organism>
<keyword evidence="4" id="KW-1185">Reference proteome</keyword>
<dbReference type="OrthoDB" id="8524475at2"/>
<evidence type="ECO:0000313" key="4">
    <source>
        <dbReference type="Proteomes" id="UP000252405"/>
    </source>
</evidence>
<feature type="compositionally biased region" description="Acidic residues" evidence="2">
    <location>
        <begin position="406"/>
        <end position="415"/>
    </location>
</feature>
<evidence type="ECO:0000256" key="1">
    <source>
        <dbReference type="SAM" id="Coils"/>
    </source>
</evidence>
<proteinExistence type="predicted"/>
<dbReference type="EMBL" id="QPII01000001">
    <property type="protein sequence ID" value="RCV91848.1"/>
    <property type="molecule type" value="Genomic_DNA"/>
</dbReference>
<dbReference type="RefSeq" id="WP_114477299.1">
    <property type="nucleotide sequence ID" value="NZ_QPII01000001.1"/>
</dbReference>
<dbReference type="Proteomes" id="UP000252405">
    <property type="component" value="Unassembled WGS sequence"/>
</dbReference>
<dbReference type="GO" id="GO:0015562">
    <property type="term" value="F:efflux transmembrane transporter activity"/>
    <property type="evidence" value="ECO:0007669"/>
    <property type="project" value="TreeGrafter"/>
</dbReference>
<name>A0A368U442_9GAMM</name>
<dbReference type="Gene3D" id="1.10.287.470">
    <property type="entry name" value="Helix hairpin bin"/>
    <property type="match status" value="1"/>
</dbReference>
<dbReference type="Gene3D" id="2.40.50.100">
    <property type="match status" value="1"/>
</dbReference>
<accession>A0A368U442</accession>
<dbReference type="SUPFAM" id="SSF111369">
    <property type="entry name" value="HlyD-like secretion proteins"/>
    <property type="match status" value="1"/>
</dbReference>
<feature type="region of interest" description="Disordered" evidence="2">
    <location>
        <begin position="406"/>
        <end position="426"/>
    </location>
</feature>
<dbReference type="AlphaFoldDB" id="A0A368U442"/>
<dbReference type="Gene3D" id="2.40.30.170">
    <property type="match status" value="1"/>
</dbReference>
<keyword evidence="1" id="KW-0175">Coiled coil</keyword>
<protein>
    <submittedName>
        <fullName evidence="3">Biotin/lipoyl-binding protein</fullName>
    </submittedName>
</protein>